<feature type="region of interest" description="Disordered" evidence="9">
    <location>
        <begin position="395"/>
        <end position="416"/>
    </location>
</feature>
<dbReference type="Proteomes" id="UP000318709">
    <property type="component" value="Chromosome"/>
</dbReference>
<dbReference type="InterPro" id="IPR029044">
    <property type="entry name" value="Nucleotide-diphossugar_trans"/>
</dbReference>
<evidence type="ECO:0000313" key="12">
    <source>
        <dbReference type="EMBL" id="QDH14467.1"/>
    </source>
</evidence>
<evidence type="ECO:0000256" key="1">
    <source>
        <dbReference type="ARBA" id="ARBA00004141"/>
    </source>
</evidence>
<accession>A0A4Y6UDE2</accession>
<organism evidence="12 13">
    <name type="scientific">Formicincola oecophyllae</name>
    <dbReference type="NCBI Taxonomy" id="2558361"/>
    <lineage>
        <taxon>Bacteria</taxon>
        <taxon>Pseudomonadati</taxon>
        <taxon>Pseudomonadota</taxon>
        <taxon>Alphaproteobacteria</taxon>
        <taxon>Acetobacterales</taxon>
        <taxon>Acetobacteraceae</taxon>
        <taxon>Formicincola</taxon>
    </lineage>
</organism>
<evidence type="ECO:0000256" key="10">
    <source>
        <dbReference type="SAM" id="Phobius"/>
    </source>
</evidence>
<evidence type="ECO:0000256" key="7">
    <source>
        <dbReference type="ARBA" id="ARBA00022989"/>
    </source>
</evidence>
<dbReference type="InterPro" id="IPR025993">
    <property type="entry name" value="Ceramide_glucosylTrfase"/>
</dbReference>
<sequence length="416" mass="44215">MLGLGALSGLAWLWLWAGNGRFWQPGPFLRQGSAAPGEGPWPAVAIVVPARNEAAAIQPALTSLLGQDYPGWLRVFLVDDESTDGTSQLAAQVPDPHKRLTIIKGNPHAPGWSGKLWAVHQGEGAALAALRSQQAREAGAGGAGTAPGSFIMLTDADITHAPDHVTSLVRQARDGSQDMVSEMVSLNCTGFWEKALIPAFVYFFAMIYPYRKVADPRSRVAGAAGGTVLVSQRALVGVGGIQALRGALIDDCTLAKHVQQRGGRLYLGSSRQAWSIRSYQEPGEIWHMIVRTAYNQLRYSPLRLAGALVGLVLVWFVPPALALKGRGAARWLGAGVCAMAAASYLPTLRHFKLGAWRVLTLPLIVAFYMLATVDSAIKHHFGAGVTWHGRAYGGAEGDSAPSQPAPAPTPTEDSAP</sequence>
<evidence type="ECO:0000256" key="3">
    <source>
        <dbReference type="ARBA" id="ARBA00004991"/>
    </source>
</evidence>
<comment type="subcellular location">
    <subcellularLocation>
        <location evidence="1">Membrane</location>
        <topology evidence="1">Multi-pass membrane protein</topology>
    </subcellularLocation>
</comment>
<evidence type="ECO:0000256" key="8">
    <source>
        <dbReference type="ARBA" id="ARBA00023136"/>
    </source>
</evidence>
<dbReference type="OrthoDB" id="9806525at2"/>
<comment type="pathway">
    <text evidence="3">Sphingolipid metabolism.</text>
</comment>
<feature type="domain" description="Glycosyltransferase 2-like" evidence="11">
    <location>
        <begin position="46"/>
        <end position="104"/>
    </location>
</feature>
<keyword evidence="6 10" id="KW-0812">Transmembrane</keyword>
<evidence type="ECO:0000256" key="9">
    <source>
        <dbReference type="SAM" id="MobiDB-lite"/>
    </source>
</evidence>
<keyword evidence="4" id="KW-0328">Glycosyltransferase</keyword>
<dbReference type="InterPro" id="IPR001173">
    <property type="entry name" value="Glyco_trans_2-like"/>
</dbReference>
<feature type="transmembrane region" description="Helical" evidence="10">
    <location>
        <begin position="191"/>
        <end position="210"/>
    </location>
</feature>
<reference evidence="12 13" key="1">
    <citation type="submission" date="2019-03" db="EMBL/GenBank/DDBJ databases">
        <title>The complete genome sequence of Swingsia_sp. F3b2 LMG30590(T).</title>
        <authorList>
            <person name="Chua K.-O."/>
            <person name="Chan K.-G."/>
            <person name="See-Too W.-S."/>
        </authorList>
    </citation>
    <scope>NUCLEOTIDE SEQUENCE [LARGE SCALE GENOMIC DNA]</scope>
    <source>
        <strain evidence="12 13">F3b2</strain>
    </source>
</reference>
<dbReference type="KEGG" id="swf:E3E12_06910"/>
<dbReference type="NCBIfam" id="TIGR03469">
    <property type="entry name" value="HpnB"/>
    <property type="match status" value="1"/>
</dbReference>
<dbReference type="PANTHER" id="PTHR43646">
    <property type="entry name" value="GLYCOSYLTRANSFERASE"/>
    <property type="match status" value="1"/>
</dbReference>
<feature type="transmembrane region" description="Helical" evidence="10">
    <location>
        <begin position="354"/>
        <end position="371"/>
    </location>
</feature>
<dbReference type="GO" id="GO:0016757">
    <property type="term" value="F:glycosyltransferase activity"/>
    <property type="evidence" value="ECO:0007669"/>
    <property type="project" value="UniProtKB-KW"/>
</dbReference>
<feature type="transmembrane region" description="Helical" evidence="10">
    <location>
        <begin position="328"/>
        <end position="347"/>
    </location>
</feature>
<feature type="transmembrane region" description="Helical" evidence="10">
    <location>
        <begin position="304"/>
        <end position="322"/>
    </location>
</feature>
<dbReference type="PANTHER" id="PTHR43646:SF3">
    <property type="entry name" value="SLR1566 PROTEIN"/>
    <property type="match status" value="1"/>
</dbReference>
<dbReference type="Pfam" id="PF00535">
    <property type="entry name" value="Glycos_transf_2"/>
    <property type="match status" value="1"/>
</dbReference>
<dbReference type="Pfam" id="PF13506">
    <property type="entry name" value="Glyco_transf_21"/>
    <property type="match status" value="1"/>
</dbReference>
<dbReference type="EMBL" id="CP038231">
    <property type="protein sequence ID" value="QDH14467.1"/>
    <property type="molecule type" value="Genomic_DNA"/>
</dbReference>
<evidence type="ECO:0000256" key="4">
    <source>
        <dbReference type="ARBA" id="ARBA00022676"/>
    </source>
</evidence>
<dbReference type="GO" id="GO:0016020">
    <property type="term" value="C:membrane"/>
    <property type="evidence" value="ECO:0007669"/>
    <property type="project" value="UniProtKB-SubCell"/>
</dbReference>
<comment type="pathway">
    <text evidence="2">Lipid metabolism; sphingolipid metabolism.</text>
</comment>
<proteinExistence type="predicted"/>
<evidence type="ECO:0000256" key="5">
    <source>
        <dbReference type="ARBA" id="ARBA00022679"/>
    </source>
</evidence>
<gene>
    <name evidence="12" type="ORF">E3E12_06910</name>
</gene>
<evidence type="ECO:0000256" key="2">
    <source>
        <dbReference type="ARBA" id="ARBA00004760"/>
    </source>
</evidence>
<keyword evidence="13" id="KW-1185">Reference proteome</keyword>
<evidence type="ECO:0000313" key="13">
    <source>
        <dbReference type="Proteomes" id="UP000318709"/>
    </source>
</evidence>
<dbReference type="AlphaFoldDB" id="A0A4Y6UDE2"/>
<dbReference type="Gene3D" id="3.90.550.10">
    <property type="entry name" value="Spore Coat Polysaccharide Biosynthesis Protein SpsA, Chain A"/>
    <property type="match status" value="1"/>
</dbReference>
<dbReference type="InterPro" id="IPR017832">
    <property type="entry name" value="Glyco_trans_2_hopen-assoc_HpnB"/>
</dbReference>
<dbReference type="SUPFAM" id="SSF53448">
    <property type="entry name" value="Nucleotide-diphospho-sugar transferases"/>
    <property type="match status" value="1"/>
</dbReference>
<evidence type="ECO:0000256" key="6">
    <source>
        <dbReference type="ARBA" id="ARBA00022692"/>
    </source>
</evidence>
<keyword evidence="8 10" id="KW-0472">Membrane</keyword>
<evidence type="ECO:0000259" key="11">
    <source>
        <dbReference type="Pfam" id="PF00535"/>
    </source>
</evidence>
<keyword evidence="7 10" id="KW-1133">Transmembrane helix</keyword>
<name>A0A4Y6UDE2_9PROT</name>
<keyword evidence="5 12" id="KW-0808">Transferase</keyword>
<protein>
    <submittedName>
        <fullName evidence="12">Glycosyltransferase</fullName>
    </submittedName>
</protein>